<dbReference type="SMART" id="SM00028">
    <property type="entry name" value="TPR"/>
    <property type="match status" value="12"/>
</dbReference>
<evidence type="ECO:0000259" key="7">
    <source>
        <dbReference type="Pfam" id="PF25062"/>
    </source>
</evidence>
<dbReference type="InterPro" id="IPR019734">
    <property type="entry name" value="TPR_rpt"/>
</dbReference>
<evidence type="ECO:0000313" key="11">
    <source>
        <dbReference type="EMBL" id="KNC48253.1"/>
    </source>
</evidence>
<feature type="domain" description="Tetratricopeptide repeat protein 21A/21B second ARM" evidence="6">
    <location>
        <begin position="283"/>
        <end position="549"/>
    </location>
</feature>
<feature type="domain" description="Tetratricopeptide repeat protein 21A/21B C-terminal ARM" evidence="8">
    <location>
        <begin position="1097"/>
        <end position="1306"/>
    </location>
</feature>
<dbReference type="InterPro" id="IPR040364">
    <property type="entry name" value="TTC21A/TTC21B"/>
</dbReference>
<dbReference type="Pfam" id="PF25063">
    <property type="entry name" value="ARM_TT21_C"/>
    <property type="match status" value="1"/>
</dbReference>
<dbReference type="GO" id="GO:0035721">
    <property type="term" value="P:intraciliary retrograde transport"/>
    <property type="evidence" value="ECO:0007669"/>
    <property type="project" value="TreeGrafter"/>
</dbReference>
<protein>
    <submittedName>
        <fullName evidence="11">Tetratricopeptide repeat protein 21B</fullName>
    </submittedName>
</protein>
<dbReference type="PANTHER" id="PTHR14699">
    <property type="entry name" value="STI2 PROTEIN-RELATED"/>
    <property type="match status" value="1"/>
</dbReference>
<evidence type="ECO:0000256" key="3">
    <source>
        <dbReference type="ARBA" id="ARBA00022803"/>
    </source>
</evidence>
<evidence type="ECO:0000256" key="4">
    <source>
        <dbReference type="PROSITE-ProRule" id="PRU00339"/>
    </source>
</evidence>
<keyword evidence="5" id="KW-0175">Coiled coil</keyword>
<dbReference type="STRING" id="461836.A0A0L0DAD1"/>
<feature type="repeat" description="TPR" evidence="4">
    <location>
        <begin position="761"/>
        <end position="794"/>
    </location>
</feature>
<dbReference type="Pfam" id="PF25060">
    <property type="entry name" value="ARM_TT21_2nd"/>
    <property type="match status" value="1"/>
</dbReference>
<dbReference type="GO" id="GO:0030991">
    <property type="term" value="C:intraciliary transport particle A"/>
    <property type="evidence" value="ECO:0007669"/>
    <property type="project" value="TreeGrafter"/>
</dbReference>
<dbReference type="InterPro" id="IPR056835">
    <property type="entry name" value="ARM_TT21_5th"/>
</dbReference>
<dbReference type="Pfam" id="PF25062">
    <property type="entry name" value="ARM_TT21_N"/>
    <property type="match status" value="1"/>
</dbReference>
<feature type="domain" description="Tetratricopeptide repeat protein 21A/21B N-terminal ARM repeat" evidence="7">
    <location>
        <begin position="21"/>
        <end position="243"/>
    </location>
</feature>
<dbReference type="Gene3D" id="1.25.40.10">
    <property type="entry name" value="Tetratricopeptide repeat domain"/>
    <property type="match status" value="6"/>
</dbReference>
<dbReference type="Pfam" id="PF25058">
    <property type="entry name" value="ARM_TT21"/>
    <property type="match status" value="1"/>
</dbReference>
<feature type="repeat" description="TPR" evidence="4">
    <location>
        <begin position="960"/>
        <end position="993"/>
    </location>
</feature>
<dbReference type="GeneID" id="25564025"/>
<evidence type="ECO:0000259" key="10">
    <source>
        <dbReference type="Pfam" id="PF25068"/>
    </source>
</evidence>
<feature type="coiled-coil region" evidence="5">
    <location>
        <begin position="801"/>
        <end position="828"/>
    </location>
</feature>
<keyword evidence="2" id="KW-0677">Repeat</keyword>
<comment type="similarity">
    <text evidence="1">Belongs to the TTC21 family.</text>
</comment>
<keyword evidence="12" id="KW-1185">Reference proteome</keyword>
<sequence length="1311" mass="139270">MNTERLLGHALYLGHLGHVTALANHCAALRASHGDDPLLALLGGVAAAAVGEATDAVRTLTPLERSHGLALAAHVGLAYAHAHAQFVDTDAVQHHVAAIEHAAAGADSEARATAVVAALVLRDMQVARSLVDPLRAGAPGGGLLDWLGLPAWVDLAAASGRSALLERALSAFRAAITNAASGGGGFGYPALAAVGKAIVEVALGAADDALDSLNAATLAAPWTPAPVLEKAHALVALGEWEQAAEQVASLSGSSLVGPAAAVLDAVIALASRGGGVARLKSQLGGVVSALIEAEGGNGRLLAAAGAELESLIPDSAPRLLKRTTPLFEAAVKAQSHDTLLLGSFGRHCLRLGDCAKAEKAFRKSIKVDEGNVASLYGLILTQLVSGKIDEAATQLAFLKQVQGSLADATHATHDLPDPMLSYLLRSMARSRRRRHLEAVNSRPRTREALSALDPWLTMRIFTAYLEFLGSEPRDTTEPPSPLVPQATRLVETIMRRLPAYADAVLGLARLRFVDGAVDNAAGLVQQALSLDDSAAEPFLLQAHIHVKNGKVQAASQALERALACDFHIRDTPQYHLVEAAICVLTDDYAGALESLDAAMKLPGVRVGSEASAKTPVALQDRIAIYVEAALVRAKSGAVHEATKMMQDAVHAFGGTLLGNVVAIAGASLEVLRGSVANALGLLGRADPDKPHYIRAKTVEAQLYLTELKDRKQYIKTYKAIAAESNSVQAYLMLGDAYVAIQEPLKAISVYESALKLEPDNYQLAAKIGMALVKTHDYAKAIEYYSSAAKSSPHSLGLAYELAALHAKLRDYDAALDAVEAALGAAEDEGDDVAAAIVAVKLRVLKASVHSQSNELDVTLGELDTARSAQASLLHRLEAESPDALAEQNLMMAEICVAIAQHHATLQDADAALSSYEEALRHAPHSPDVLVQLARQHLRLGHHDETRKAALALLQLDASHEEASMMLAELMFADQDYDQAIYHFQEILEAQPQHWTALGRLIDLLRRAGKLDHVQAFLDQAVSSSFEARSSPGYARACQGDDAINKARTASEFREKALEAMVIISLNPEGFVSLAGPVAAFEPSTGHRNRLSGDALMTAQALLDELDLMYSAKSEPLPARLDVLRAYLLLASGEEAEAAALVADVLAEQPSHPGALTCTGVMALRKKQLGEAKSALEQVVALPYLAEEADAFDTAFLLLADVYVSGHQLDQASELVKRALSFNGSLMKGWEFLGYIHEKLDAFVDAAECYRSAWELSNGTALGVGYKLAFNYLKAEAWIPAVEICHAVLRVDPEYPQIRKSILRVAREQLKP</sequence>
<dbReference type="eggNOG" id="ENOG502QQAB">
    <property type="taxonomic scope" value="Eukaryota"/>
</dbReference>
<dbReference type="InterPro" id="IPR056834">
    <property type="entry name" value="ARM_TT21_C"/>
</dbReference>
<dbReference type="Pfam" id="PF13181">
    <property type="entry name" value="TPR_8"/>
    <property type="match status" value="1"/>
</dbReference>
<name>A0A0L0DAD1_THETB</name>
<evidence type="ECO:0000256" key="5">
    <source>
        <dbReference type="SAM" id="Coils"/>
    </source>
</evidence>
<dbReference type="Pfam" id="PF25064">
    <property type="entry name" value="ARM_TT21_5th"/>
    <property type="match status" value="1"/>
</dbReference>
<dbReference type="PROSITE" id="PS50005">
    <property type="entry name" value="TPR"/>
    <property type="match status" value="3"/>
</dbReference>
<dbReference type="SUPFAM" id="SSF48452">
    <property type="entry name" value="TPR-like"/>
    <property type="match status" value="4"/>
</dbReference>
<dbReference type="OrthoDB" id="10259630at2759"/>
<gene>
    <name evidence="11" type="ORF">AMSG_04485</name>
</gene>
<feature type="repeat" description="TPR" evidence="4">
    <location>
        <begin position="727"/>
        <end position="760"/>
    </location>
</feature>
<dbReference type="PANTHER" id="PTHR14699:SF0">
    <property type="entry name" value="TETRATRICOPEPTIDE REPEAT PROTEIN 21 HOMOLOG"/>
    <property type="match status" value="1"/>
</dbReference>
<dbReference type="Proteomes" id="UP000054408">
    <property type="component" value="Unassembled WGS sequence"/>
</dbReference>
<keyword evidence="3 4" id="KW-0802">TPR repeat</keyword>
<evidence type="ECO:0000259" key="6">
    <source>
        <dbReference type="Pfam" id="PF25060"/>
    </source>
</evidence>
<dbReference type="InterPro" id="IPR056832">
    <property type="entry name" value="ARM_TT21_2nd"/>
</dbReference>
<feature type="domain" description="Tetratricopeptide repeat protein 21A/21B fifth ARM repeats" evidence="9">
    <location>
        <begin position="960"/>
        <end position="1064"/>
    </location>
</feature>
<evidence type="ECO:0000256" key="1">
    <source>
        <dbReference type="ARBA" id="ARBA00010935"/>
    </source>
</evidence>
<reference evidence="11 12" key="1">
    <citation type="submission" date="2010-05" db="EMBL/GenBank/DDBJ databases">
        <title>The Genome Sequence of Thecamonas trahens ATCC 50062.</title>
        <authorList>
            <consortium name="The Broad Institute Genome Sequencing Platform"/>
            <person name="Russ C."/>
            <person name="Cuomo C."/>
            <person name="Shea T."/>
            <person name="Young S.K."/>
            <person name="Zeng Q."/>
            <person name="Koehrsen M."/>
            <person name="Haas B."/>
            <person name="Borodovsky M."/>
            <person name="Guigo R."/>
            <person name="Alvarado L."/>
            <person name="Berlin A."/>
            <person name="Bochicchio J."/>
            <person name="Borenstein D."/>
            <person name="Chapman S."/>
            <person name="Chen Z."/>
            <person name="Freedman E."/>
            <person name="Gellesch M."/>
            <person name="Goldberg J."/>
            <person name="Griggs A."/>
            <person name="Gujja S."/>
            <person name="Heilman E."/>
            <person name="Heiman D."/>
            <person name="Hepburn T."/>
            <person name="Howarth C."/>
            <person name="Jen D."/>
            <person name="Larson L."/>
            <person name="Mehta T."/>
            <person name="Park D."/>
            <person name="Pearson M."/>
            <person name="Roberts A."/>
            <person name="Saif S."/>
            <person name="Shenoy N."/>
            <person name="Sisk P."/>
            <person name="Stolte C."/>
            <person name="Sykes S."/>
            <person name="Thomson T."/>
            <person name="Walk T."/>
            <person name="White J."/>
            <person name="Yandava C."/>
            <person name="Burger G."/>
            <person name="Gray M.W."/>
            <person name="Holland P.W.H."/>
            <person name="King N."/>
            <person name="Lang F.B.F."/>
            <person name="Roger A.J."/>
            <person name="Ruiz-Trillo I."/>
            <person name="Lander E."/>
            <person name="Nusbaum C."/>
        </authorList>
    </citation>
    <scope>NUCLEOTIDE SEQUENCE [LARGE SCALE GENOMIC DNA]</scope>
    <source>
        <strain evidence="11 12">ATCC 50062</strain>
    </source>
</reference>
<dbReference type="RefSeq" id="XP_013758822.1">
    <property type="nucleotide sequence ID" value="XM_013903368.1"/>
</dbReference>
<dbReference type="InterPro" id="IPR056833">
    <property type="entry name" value="ARM_TT21_N"/>
</dbReference>
<dbReference type="EMBL" id="GL349450">
    <property type="protein sequence ID" value="KNC48253.1"/>
    <property type="molecule type" value="Genomic_DNA"/>
</dbReference>
<accession>A0A0L0DAD1</accession>
<dbReference type="GO" id="GO:0005929">
    <property type="term" value="C:cilium"/>
    <property type="evidence" value="ECO:0007669"/>
    <property type="project" value="GOC"/>
</dbReference>
<feature type="domain" description="Tetratricopeptide repeat protein 21A/21B fourth ARM" evidence="10">
    <location>
        <begin position="763"/>
        <end position="919"/>
    </location>
</feature>
<dbReference type="Pfam" id="PF25068">
    <property type="entry name" value="ARM_TT21_4th"/>
    <property type="match status" value="1"/>
</dbReference>
<dbReference type="OMA" id="NATCVRA"/>
<dbReference type="PROSITE" id="PS50293">
    <property type="entry name" value="TPR_REGION"/>
    <property type="match status" value="1"/>
</dbReference>
<organism evidence="11 12">
    <name type="scientific">Thecamonas trahens ATCC 50062</name>
    <dbReference type="NCBI Taxonomy" id="461836"/>
    <lineage>
        <taxon>Eukaryota</taxon>
        <taxon>Apusozoa</taxon>
        <taxon>Apusomonadida</taxon>
        <taxon>Apusomonadidae</taxon>
        <taxon>Thecamonas</taxon>
    </lineage>
</organism>
<evidence type="ECO:0000259" key="9">
    <source>
        <dbReference type="Pfam" id="PF25064"/>
    </source>
</evidence>
<proteinExistence type="inferred from homology"/>
<evidence type="ECO:0000256" key="2">
    <source>
        <dbReference type="ARBA" id="ARBA00022737"/>
    </source>
</evidence>
<dbReference type="GO" id="GO:0061512">
    <property type="term" value="P:protein localization to cilium"/>
    <property type="evidence" value="ECO:0007669"/>
    <property type="project" value="TreeGrafter"/>
</dbReference>
<dbReference type="InterPro" id="IPR011990">
    <property type="entry name" value="TPR-like_helical_dom_sf"/>
</dbReference>
<dbReference type="InterPro" id="IPR056836">
    <property type="entry name" value="ARM_TT21_4th"/>
</dbReference>
<evidence type="ECO:0000259" key="8">
    <source>
        <dbReference type="Pfam" id="PF25063"/>
    </source>
</evidence>
<evidence type="ECO:0000313" key="12">
    <source>
        <dbReference type="Proteomes" id="UP000054408"/>
    </source>
</evidence>